<dbReference type="AlphaFoldDB" id="A0A290QBW6"/>
<feature type="binding site" evidence="10">
    <location>
        <position position="8"/>
    </location>
    <ligand>
        <name>Mg(2+)</name>
        <dbReference type="ChEBI" id="CHEBI:18420"/>
    </ligand>
</feature>
<comment type="similarity">
    <text evidence="7">Belongs to the gmhB family.</text>
</comment>
<evidence type="ECO:0000256" key="6">
    <source>
        <dbReference type="ARBA" id="ARBA00031828"/>
    </source>
</evidence>
<keyword evidence="5 7" id="KW-0119">Carbohydrate metabolism</keyword>
<sequence length="176" mass="19583">MSKALFLDRDGTLIVDKHYLADPDGVELLPGVVEGLRRARALGYRLFLFSNQSGVGRGYYTLEDALRVNDRMEKLIALPTPLFDGVCMATETPDQPMIYRKPSPRFINEMIAHHTLDPKQCIMVGDRETDIEAGLAAGTQVAALANGKLTRDAWARFNFPNLALHDDFTSFAATLR</sequence>
<dbReference type="EMBL" id="CP023344">
    <property type="protein sequence ID" value="ATC62818.1"/>
    <property type="molecule type" value="Genomic_DNA"/>
</dbReference>
<comment type="subcellular location">
    <subcellularLocation>
        <location evidence="1 7">Cytoplasm</location>
    </subcellularLocation>
</comment>
<feature type="binding site" evidence="10">
    <location>
        <position position="10"/>
    </location>
    <ligand>
        <name>Mg(2+)</name>
        <dbReference type="ChEBI" id="CHEBI:18420"/>
    </ligand>
</feature>
<dbReference type="GO" id="GO:0005737">
    <property type="term" value="C:cytoplasm"/>
    <property type="evidence" value="ECO:0007669"/>
    <property type="project" value="UniProtKB-SubCell"/>
</dbReference>
<dbReference type="PANTHER" id="PTHR42891:SF1">
    <property type="entry name" value="D-GLYCERO-BETA-D-MANNO-HEPTOSE-1,7-BISPHOSPHATE 7-PHOSPHATASE"/>
    <property type="match status" value="1"/>
</dbReference>
<dbReference type="PANTHER" id="PTHR42891">
    <property type="entry name" value="D-GLYCERO-BETA-D-MANNO-HEPTOSE-1,7-BISPHOSPHATE 7-PHOSPHATASE"/>
    <property type="match status" value="1"/>
</dbReference>
<feature type="binding site" evidence="10">
    <location>
        <position position="126"/>
    </location>
    <ligand>
        <name>Mg(2+)</name>
        <dbReference type="ChEBI" id="CHEBI:18420"/>
    </ligand>
</feature>
<keyword evidence="2 7" id="KW-0963">Cytoplasm</keyword>
<evidence type="ECO:0000256" key="3">
    <source>
        <dbReference type="ARBA" id="ARBA00022723"/>
    </source>
</evidence>
<feature type="site" description="Stabilizes the phosphoryl group" evidence="9">
    <location>
        <position position="101"/>
    </location>
</feature>
<dbReference type="Gene3D" id="3.40.50.1000">
    <property type="entry name" value="HAD superfamily/HAD-like"/>
    <property type="match status" value="1"/>
</dbReference>
<evidence type="ECO:0000256" key="7">
    <source>
        <dbReference type="PIRNR" id="PIRNR004682"/>
    </source>
</evidence>
<keyword evidence="12" id="KW-1185">Reference proteome</keyword>
<name>A0A290QBW6_9BACT</name>
<dbReference type="OrthoDB" id="9801899at2"/>
<dbReference type="NCBIfam" id="TIGR01656">
    <property type="entry name" value="Histidinol-ppas"/>
    <property type="match status" value="1"/>
</dbReference>
<evidence type="ECO:0000256" key="5">
    <source>
        <dbReference type="ARBA" id="ARBA00023277"/>
    </source>
</evidence>
<dbReference type="PIRSF" id="PIRSF004682">
    <property type="entry name" value="GmhB"/>
    <property type="match status" value="1"/>
</dbReference>
<gene>
    <name evidence="11" type="ORF">CMV30_01920</name>
</gene>
<proteinExistence type="inferred from homology"/>
<feature type="active site" description="Nucleophile" evidence="8">
    <location>
        <position position="8"/>
    </location>
</feature>
<dbReference type="InterPro" id="IPR006549">
    <property type="entry name" value="HAD-SF_hydro_IIIA"/>
</dbReference>
<dbReference type="GO" id="GO:0005975">
    <property type="term" value="P:carbohydrate metabolic process"/>
    <property type="evidence" value="ECO:0007669"/>
    <property type="project" value="InterPro"/>
</dbReference>
<evidence type="ECO:0000256" key="4">
    <source>
        <dbReference type="ARBA" id="ARBA00022801"/>
    </source>
</evidence>
<feature type="site" description="Stabilizes the phosphoryl group" evidence="9">
    <location>
        <position position="50"/>
    </location>
</feature>
<evidence type="ECO:0000256" key="9">
    <source>
        <dbReference type="PIRSR" id="PIRSR004682-3"/>
    </source>
</evidence>
<keyword evidence="10" id="KW-0460">Magnesium</keyword>
<evidence type="ECO:0000256" key="10">
    <source>
        <dbReference type="PIRSR" id="PIRSR004682-4"/>
    </source>
</evidence>
<organism evidence="11 12">
    <name type="scientific">Nibricoccus aquaticus</name>
    <dbReference type="NCBI Taxonomy" id="2576891"/>
    <lineage>
        <taxon>Bacteria</taxon>
        <taxon>Pseudomonadati</taxon>
        <taxon>Verrucomicrobiota</taxon>
        <taxon>Opitutia</taxon>
        <taxon>Opitutales</taxon>
        <taxon>Opitutaceae</taxon>
        <taxon>Nibricoccus</taxon>
    </lineage>
</organism>
<comment type="cofactor">
    <cofactor evidence="10">
        <name>Mg(2+)</name>
        <dbReference type="ChEBI" id="CHEBI:18420"/>
    </cofactor>
</comment>
<protein>
    <recommendedName>
        <fullName evidence="6 7">D,D-heptose 1,7-bisphosphate phosphatase</fullName>
        <ecNumber evidence="7">3.1.3.-</ecNumber>
    </recommendedName>
</protein>
<dbReference type="SUPFAM" id="SSF56784">
    <property type="entry name" value="HAD-like"/>
    <property type="match status" value="1"/>
</dbReference>
<evidence type="ECO:0000256" key="8">
    <source>
        <dbReference type="PIRSR" id="PIRSR004682-1"/>
    </source>
</evidence>
<dbReference type="KEGG" id="vbh:CMV30_01920"/>
<evidence type="ECO:0000313" key="11">
    <source>
        <dbReference type="EMBL" id="ATC62818.1"/>
    </source>
</evidence>
<feature type="active site" description="Proton donor" evidence="8">
    <location>
        <position position="10"/>
    </location>
</feature>
<evidence type="ECO:0000313" key="12">
    <source>
        <dbReference type="Proteomes" id="UP000217265"/>
    </source>
</evidence>
<evidence type="ECO:0000256" key="2">
    <source>
        <dbReference type="ARBA" id="ARBA00022490"/>
    </source>
</evidence>
<dbReference type="Pfam" id="PF13242">
    <property type="entry name" value="Hydrolase_like"/>
    <property type="match status" value="1"/>
</dbReference>
<accession>A0A290QBW6</accession>
<keyword evidence="4 7" id="KW-0378">Hydrolase</keyword>
<keyword evidence="3 10" id="KW-0479">Metal-binding</keyword>
<feature type="site" description="Contributes to substrate recognition" evidence="9">
    <location>
        <position position="100"/>
    </location>
</feature>
<dbReference type="EC" id="3.1.3.-" evidence="7"/>
<dbReference type="GO" id="GO:0016791">
    <property type="term" value="F:phosphatase activity"/>
    <property type="evidence" value="ECO:0007669"/>
    <property type="project" value="InterPro"/>
</dbReference>
<dbReference type="InterPro" id="IPR004446">
    <property type="entry name" value="Heptose_bisP_phosphatase"/>
</dbReference>
<dbReference type="GO" id="GO:0046872">
    <property type="term" value="F:metal ion binding"/>
    <property type="evidence" value="ECO:0007669"/>
    <property type="project" value="UniProtKB-KW"/>
</dbReference>
<evidence type="ECO:0000256" key="1">
    <source>
        <dbReference type="ARBA" id="ARBA00004496"/>
    </source>
</evidence>
<dbReference type="Proteomes" id="UP000217265">
    <property type="component" value="Chromosome"/>
</dbReference>
<dbReference type="InterPro" id="IPR023214">
    <property type="entry name" value="HAD_sf"/>
</dbReference>
<dbReference type="RefSeq" id="WP_096054453.1">
    <property type="nucleotide sequence ID" value="NZ_CP023344.1"/>
</dbReference>
<dbReference type="InterPro" id="IPR006543">
    <property type="entry name" value="Histidinol-phos"/>
</dbReference>
<dbReference type="InterPro" id="IPR036412">
    <property type="entry name" value="HAD-like_sf"/>
</dbReference>
<reference evidence="11 12" key="1">
    <citation type="submission" date="2017-09" db="EMBL/GenBank/DDBJ databases">
        <title>Complete genome sequence of Verrucomicrobial strain HZ-65, isolated from freshwater.</title>
        <authorList>
            <person name="Choi A."/>
        </authorList>
    </citation>
    <scope>NUCLEOTIDE SEQUENCE [LARGE SCALE GENOMIC DNA]</scope>
    <source>
        <strain evidence="11 12">HZ-65</strain>
    </source>
</reference>
<dbReference type="NCBIfam" id="TIGR01662">
    <property type="entry name" value="HAD-SF-IIIA"/>
    <property type="match status" value="1"/>
</dbReference>